<evidence type="ECO:0000313" key="4">
    <source>
        <dbReference type="Proteomes" id="UP000037784"/>
    </source>
</evidence>
<keyword evidence="4" id="KW-1185">Reference proteome</keyword>
<protein>
    <submittedName>
        <fullName evidence="3">N-acetylglucosaminyldiphosphoundecaprenol N-acetyl-beta-D-mannosaminyltransferase</fullName>
        <ecNumber evidence="3">2.4.1.187</ecNumber>
    </submittedName>
</protein>
<name>A0A0M8K8X7_9CHLR</name>
<organism evidence="3 4">
    <name type="scientific">Ardenticatena maritima</name>
    <dbReference type="NCBI Taxonomy" id="872965"/>
    <lineage>
        <taxon>Bacteria</taxon>
        <taxon>Bacillati</taxon>
        <taxon>Chloroflexota</taxon>
        <taxon>Ardenticatenia</taxon>
        <taxon>Ardenticatenales</taxon>
        <taxon>Ardenticatenaceae</taxon>
        <taxon>Ardenticatena</taxon>
    </lineage>
</organism>
<dbReference type="RefSeq" id="WP_200907246.1">
    <property type="nucleotide sequence ID" value="NZ_BBZA01000089.1"/>
</dbReference>
<dbReference type="Proteomes" id="UP000037784">
    <property type="component" value="Unassembled WGS sequence"/>
</dbReference>
<sequence>MHNFSSSPQDESEWTPLFDTTPLPAPVEPIDLLGVRIHPVHLHELLDYISRTIAEDRRAIVTNVNVRAMNLAYEQPWFREYLNTSALVFCDGFGVKWGAALVGRHLPERMTPPDWLPDLARLAAQQRWRVYLLGARPGIASEAAIALQRDEAARGLFVVGTHHGYFDKRRESAENRAVVAHINSVRPHLLLVGFGMPLQERWLYENWHDLHVNVALPVGAAFDYLAGVVPRAPRWMTDHGLEWLGRLLIEPRRLWRRYLIGNPLFLWRLLRWSVFSSAQ</sequence>
<evidence type="ECO:0000256" key="2">
    <source>
        <dbReference type="ARBA" id="ARBA00022679"/>
    </source>
</evidence>
<dbReference type="STRING" id="872965.SE16_01540"/>
<dbReference type="AlphaFoldDB" id="A0A0M8K8X7"/>
<keyword evidence="1 3" id="KW-0328">Glycosyltransferase</keyword>
<comment type="caution">
    <text evidence="3">The sequence shown here is derived from an EMBL/GenBank/DDBJ whole genome shotgun (WGS) entry which is preliminary data.</text>
</comment>
<reference evidence="4" key="1">
    <citation type="submission" date="2015-08" db="EMBL/GenBank/DDBJ databases">
        <title>Draft Genome Sequence of a Heterotrophic Facultative Anaerobic Bacterium Ardenticatena maritima Strain 110S.</title>
        <authorList>
            <person name="Kawaichi S."/>
            <person name="Yoshida T."/>
            <person name="Sako Y."/>
            <person name="Nakamura R."/>
        </authorList>
    </citation>
    <scope>NUCLEOTIDE SEQUENCE [LARGE SCALE GENOMIC DNA]</scope>
    <source>
        <strain evidence="4">110S</strain>
    </source>
</reference>
<dbReference type="EMBL" id="BBZA01000089">
    <property type="protein sequence ID" value="GAP62899.1"/>
    <property type="molecule type" value="Genomic_DNA"/>
</dbReference>
<gene>
    <name evidence="3" type="ORF">ARMA_1322</name>
</gene>
<dbReference type="CDD" id="cd06533">
    <property type="entry name" value="Glyco_transf_WecG_TagA"/>
    <property type="match status" value="1"/>
</dbReference>
<proteinExistence type="predicted"/>
<evidence type="ECO:0000313" key="3">
    <source>
        <dbReference type="EMBL" id="GAP62899.1"/>
    </source>
</evidence>
<accession>A0A0M8K8X7</accession>
<dbReference type="InterPro" id="IPR004629">
    <property type="entry name" value="WecG_TagA_CpsF"/>
</dbReference>
<dbReference type="PANTHER" id="PTHR34136:SF1">
    <property type="entry name" value="UDP-N-ACETYL-D-MANNOSAMINURONIC ACID TRANSFERASE"/>
    <property type="match status" value="1"/>
</dbReference>
<dbReference type="GO" id="GO:0047244">
    <property type="term" value="F:N-acetylglucosaminyldiphosphoundecaprenol N-acetyl-beta-D-mannosaminyltransferase activity"/>
    <property type="evidence" value="ECO:0007669"/>
    <property type="project" value="UniProtKB-EC"/>
</dbReference>
<dbReference type="PANTHER" id="PTHR34136">
    <property type="match status" value="1"/>
</dbReference>
<dbReference type="Pfam" id="PF03808">
    <property type="entry name" value="Glyco_tran_WecG"/>
    <property type="match status" value="1"/>
</dbReference>
<keyword evidence="2 3" id="KW-0808">Transferase</keyword>
<evidence type="ECO:0000256" key="1">
    <source>
        <dbReference type="ARBA" id="ARBA00022676"/>
    </source>
</evidence>
<dbReference type="NCBIfam" id="TIGR00696">
    <property type="entry name" value="wecG_tagA_cpsF"/>
    <property type="match status" value="1"/>
</dbReference>
<dbReference type="EC" id="2.4.1.187" evidence="3"/>
<dbReference type="InParanoid" id="A0A0M8K8X7"/>